<keyword evidence="6 8" id="KW-0472">Membrane</keyword>
<keyword evidence="4 8" id="KW-1133">Transmembrane helix</keyword>
<keyword evidence="11" id="KW-1185">Reference proteome</keyword>
<dbReference type="InterPro" id="IPR002524">
    <property type="entry name" value="Cation_efflux"/>
</dbReference>
<dbReference type="NCBIfam" id="NF033827">
    <property type="entry name" value="CDF_efflux_DmeF"/>
    <property type="match status" value="1"/>
</dbReference>
<dbReference type="AlphaFoldDB" id="A0A7W6G4B4"/>
<evidence type="ECO:0000313" key="10">
    <source>
        <dbReference type="EMBL" id="MBB3947316.1"/>
    </source>
</evidence>
<feature type="compositionally biased region" description="Basic residues" evidence="7">
    <location>
        <begin position="164"/>
        <end position="185"/>
    </location>
</feature>
<feature type="transmembrane region" description="Helical" evidence="8">
    <location>
        <begin position="224"/>
        <end position="244"/>
    </location>
</feature>
<evidence type="ECO:0000256" key="4">
    <source>
        <dbReference type="ARBA" id="ARBA00022989"/>
    </source>
</evidence>
<evidence type="ECO:0000256" key="8">
    <source>
        <dbReference type="SAM" id="Phobius"/>
    </source>
</evidence>
<feature type="transmembrane region" description="Helical" evidence="8">
    <location>
        <begin position="104"/>
        <end position="125"/>
    </location>
</feature>
<dbReference type="Gene3D" id="1.20.1510.10">
    <property type="entry name" value="Cation efflux protein transmembrane domain"/>
    <property type="match status" value="1"/>
</dbReference>
<keyword evidence="5" id="KW-0406">Ion transport</keyword>
<dbReference type="Pfam" id="PF01545">
    <property type="entry name" value="Cation_efflux"/>
    <property type="match status" value="1"/>
</dbReference>
<feature type="transmembrane region" description="Helical" evidence="8">
    <location>
        <begin position="34"/>
        <end position="55"/>
    </location>
</feature>
<evidence type="ECO:0000256" key="5">
    <source>
        <dbReference type="ARBA" id="ARBA00023065"/>
    </source>
</evidence>
<sequence>MTVTTDHSHPHAHAHGTHGHVFLGEDHARNERRVWAVIALTTVMMVAEIAAGSWFGSMALTADGWHMATHAGAMLISALAYLYARRQIKNARFTFGTGKFGDLAGFASAVVLGVAALMIAWESLLRFFTPVDIDFNQAIAVAAIGLVVNIVSAWLLKDDDHHHDHGHGHGHTHGSHAHHGHHAHHESHGSKDNNLRSAYLHVLADALTSVLAIVALFLGKWNGWTFLDPAMGIVGGIVIARWSWGLLRSTGAVLVDAVPRAGDLSTQIRSRLETAEERITDLHVWQVGPGHHAAIVAIRSPSPQAPSFYRQKLEAIGELSHITVEINAAHPG</sequence>
<dbReference type="EMBL" id="JACIDV010000009">
    <property type="protein sequence ID" value="MBB3947316.1"/>
    <property type="molecule type" value="Genomic_DNA"/>
</dbReference>
<feature type="transmembrane region" description="Helical" evidence="8">
    <location>
        <begin position="67"/>
        <end position="84"/>
    </location>
</feature>
<comment type="subcellular location">
    <subcellularLocation>
        <location evidence="1">Membrane</location>
        <topology evidence="1">Multi-pass membrane protein</topology>
    </subcellularLocation>
</comment>
<dbReference type="SUPFAM" id="SSF161111">
    <property type="entry name" value="Cation efflux protein transmembrane domain-like"/>
    <property type="match status" value="1"/>
</dbReference>
<dbReference type="GO" id="GO:0016020">
    <property type="term" value="C:membrane"/>
    <property type="evidence" value="ECO:0007669"/>
    <property type="project" value="UniProtKB-SubCell"/>
</dbReference>
<dbReference type="GO" id="GO:0006882">
    <property type="term" value="P:intracellular zinc ion homeostasis"/>
    <property type="evidence" value="ECO:0007669"/>
    <property type="project" value="InterPro"/>
</dbReference>
<proteinExistence type="predicted"/>
<evidence type="ECO:0000259" key="9">
    <source>
        <dbReference type="Pfam" id="PF01545"/>
    </source>
</evidence>
<evidence type="ECO:0000256" key="3">
    <source>
        <dbReference type="ARBA" id="ARBA00022692"/>
    </source>
</evidence>
<feature type="domain" description="Cation efflux protein transmembrane" evidence="9">
    <location>
        <begin position="34"/>
        <end position="255"/>
    </location>
</feature>
<evidence type="ECO:0000256" key="2">
    <source>
        <dbReference type="ARBA" id="ARBA00022448"/>
    </source>
</evidence>
<dbReference type="RefSeq" id="WP_183897147.1">
    <property type="nucleotide sequence ID" value="NZ_JACIDV010000009.1"/>
</dbReference>
<dbReference type="NCBIfam" id="TIGR01297">
    <property type="entry name" value="CDF"/>
    <property type="match status" value="1"/>
</dbReference>
<evidence type="ECO:0000256" key="7">
    <source>
        <dbReference type="SAM" id="MobiDB-lite"/>
    </source>
</evidence>
<gene>
    <name evidence="10" type="ORF">GGQ73_003282</name>
</gene>
<feature type="transmembrane region" description="Helical" evidence="8">
    <location>
        <begin position="137"/>
        <end position="156"/>
    </location>
</feature>
<protein>
    <submittedName>
        <fullName evidence="10">Cation diffusion facilitator family transporter</fullName>
    </submittedName>
</protein>
<reference evidence="10 11" key="1">
    <citation type="submission" date="2020-08" db="EMBL/GenBank/DDBJ databases">
        <title>Genomic Encyclopedia of Type Strains, Phase IV (KMG-IV): sequencing the most valuable type-strain genomes for metagenomic binning, comparative biology and taxonomic classification.</title>
        <authorList>
            <person name="Goeker M."/>
        </authorList>
    </citation>
    <scope>NUCLEOTIDE SEQUENCE [LARGE SCALE GENOMIC DNA]</scope>
    <source>
        <strain evidence="10 11">DSM 26438</strain>
    </source>
</reference>
<evidence type="ECO:0000313" key="11">
    <source>
        <dbReference type="Proteomes" id="UP000565286"/>
    </source>
</evidence>
<evidence type="ECO:0000256" key="6">
    <source>
        <dbReference type="ARBA" id="ARBA00023136"/>
    </source>
</evidence>
<comment type="caution">
    <text evidence="10">The sequence shown here is derived from an EMBL/GenBank/DDBJ whole genome shotgun (WGS) entry which is preliminary data.</text>
</comment>
<evidence type="ECO:0000256" key="1">
    <source>
        <dbReference type="ARBA" id="ARBA00004141"/>
    </source>
</evidence>
<accession>A0A7W6G4B4</accession>
<organism evidence="10 11">
    <name type="scientific">Rhizobium skierniewicense</name>
    <dbReference type="NCBI Taxonomy" id="984260"/>
    <lineage>
        <taxon>Bacteria</taxon>
        <taxon>Pseudomonadati</taxon>
        <taxon>Pseudomonadota</taxon>
        <taxon>Alphaproteobacteria</taxon>
        <taxon>Hyphomicrobiales</taxon>
        <taxon>Rhizobiaceae</taxon>
        <taxon>Rhizobium/Agrobacterium group</taxon>
        <taxon>Rhizobium</taxon>
    </lineage>
</organism>
<dbReference type="InterPro" id="IPR027469">
    <property type="entry name" value="Cation_efflux_TMD_sf"/>
</dbReference>
<name>A0A7W6G4B4_9HYPH</name>
<dbReference type="PANTHER" id="PTHR45755">
    <property type="match status" value="1"/>
</dbReference>
<dbReference type="InterPro" id="IPR045316">
    <property type="entry name" value="Msc2-like"/>
</dbReference>
<dbReference type="Proteomes" id="UP000565286">
    <property type="component" value="Unassembled WGS sequence"/>
</dbReference>
<feature type="transmembrane region" description="Helical" evidence="8">
    <location>
        <begin position="198"/>
        <end position="218"/>
    </location>
</feature>
<dbReference type="InterPro" id="IPR058533">
    <property type="entry name" value="Cation_efflux_TM"/>
</dbReference>
<keyword evidence="2" id="KW-0813">Transport</keyword>
<dbReference type="GO" id="GO:0005385">
    <property type="term" value="F:zinc ion transmembrane transporter activity"/>
    <property type="evidence" value="ECO:0007669"/>
    <property type="project" value="InterPro"/>
</dbReference>
<dbReference type="PANTHER" id="PTHR45755:SF4">
    <property type="entry name" value="ZINC TRANSPORTER 7"/>
    <property type="match status" value="1"/>
</dbReference>
<feature type="region of interest" description="Disordered" evidence="7">
    <location>
        <begin position="163"/>
        <end position="191"/>
    </location>
</feature>
<keyword evidence="3 8" id="KW-0812">Transmembrane</keyword>